<dbReference type="GeneID" id="87815978"/>
<comment type="caution">
    <text evidence="2">The sequence shown here is derived from an EMBL/GenBank/DDBJ whole genome shotgun (WGS) entry which is preliminary data.</text>
</comment>
<dbReference type="EMBL" id="MU853557">
    <property type="protein sequence ID" value="KAK4147151.1"/>
    <property type="molecule type" value="Genomic_DNA"/>
</dbReference>
<sequence>MFAVAPSFLRTFATRLVDIGIVLVVGGLMSVNNLTHNTSNITLPNANRRPPPPSLYPHHHLSSSHPFPPHPATTHPPSPPDLPTHNTNPIYDNPITNNNIGNSNKNPPSHATTTYLKHAARPTTITFAQAFPAPTSLPYLDPVPSLEGLCLDYSAPGSAPYSGPGDGGRKDVGVGRKKDLLGTSLQMGWYDGERGGYEDDGGDDGGEEEGEDEDGDGGLGTGNHGHCRHDSGYGHGHELWFGDRGHEGQGDTMNQGEENEGGWDFNDRGQNRASRLVDNDTASENRYQEREGRKRKAVGLEKDEVSFGHCKKLNMGETQGQHSASQTVWKGKGKEEVFRVPRFFPHNYHPATVEDAYDEDCGGRFGHGFEYANRSEFEGEWSMGG</sequence>
<feature type="compositionally biased region" description="Basic and acidic residues" evidence="1">
    <location>
        <begin position="228"/>
        <end position="249"/>
    </location>
</feature>
<reference evidence="2" key="1">
    <citation type="journal article" date="2023" name="Mol. Phylogenet. Evol.">
        <title>Genome-scale phylogeny and comparative genomics of the fungal order Sordariales.</title>
        <authorList>
            <person name="Hensen N."/>
            <person name="Bonometti L."/>
            <person name="Westerberg I."/>
            <person name="Brannstrom I.O."/>
            <person name="Guillou S."/>
            <person name="Cros-Aarteil S."/>
            <person name="Calhoun S."/>
            <person name="Haridas S."/>
            <person name="Kuo A."/>
            <person name="Mondo S."/>
            <person name="Pangilinan J."/>
            <person name="Riley R."/>
            <person name="LaButti K."/>
            <person name="Andreopoulos B."/>
            <person name="Lipzen A."/>
            <person name="Chen C."/>
            <person name="Yan M."/>
            <person name="Daum C."/>
            <person name="Ng V."/>
            <person name="Clum A."/>
            <person name="Steindorff A."/>
            <person name="Ohm R.A."/>
            <person name="Martin F."/>
            <person name="Silar P."/>
            <person name="Natvig D.O."/>
            <person name="Lalanne C."/>
            <person name="Gautier V."/>
            <person name="Ament-Velasquez S.L."/>
            <person name="Kruys A."/>
            <person name="Hutchinson M.I."/>
            <person name="Powell A.J."/>
            <person name="Barry K."/>
            <person name="Miller A.N."/>
            <person name="Grigoriev I.V."/>
            <person name="Debuchy R."/>
            <person name="Gladieux P."/>
            <person name="Hiltunen Thoren M."/>
            <person name="Johannesson H."/>
        </authorList>
    </citation>
    <scope>NUCLEOTIDE SEQUENCE</scope>
    <source>
        <strain evidence="2">CBS 141.50</strain>
    </source>
</reference>
<feature type="compositionally biased region" description="Pro residues" evidence="1">
    <location>
        <begin position="66"/>
        <end position="82"/>
    </location>
</feature>
<dbReference type="RefSeq" id="XP_062640522.1">
    <property type="nucleotide sequence ID" value="XM_062779365.1"/>
</dbReference>
<keyword evidence="3" id="KW-1185">Reference proteome</keyword>
<protein>
    <submittedName>
        <fullName evidence="2">Uncharacterized protein</fullName>
    </submittedName>
</protein>
<feature type="compositionally biased region" description="Basic and acidic residues" evidence="1">
    <location>
        <begin position="286"/>
        <end position="297"/>
    </location>
</feature>
<proteinExistence type="predicted"/>
<reference evidence="2" key="2">
    <citation type="submission" date="2023-05" db="EMBL/GenBank/DDBJ databases">
        <authorList>
            <consortium name="Lawrence Berkeley National Laboratory"/>
            <person name="Steindorff A."/>
            <person name="Hensen N."/>
            <person name="Bonometti L."/>
            <person name="Westerberg I."/>
            <person name="Brannstrom I.O."/>
            <person name="Guillou S."/>
            <person name="Cros-Aarteil S."/>
            <person name="Calhoun S."/>
            <person name="Haridas S."/>
            <person name="Kuo A."/>
            <person name="Mondo S."/>
            <person name="Pangilinan J."/>
            <person name="Riley R."/>
            <person name="Labutti K."/>
            <person name="Andreopoulos B."/>
            <person name="Lipzen A."/>
            <person name="Chen C."/>
            <person name="Yanf M."/>
            <person name="Daum C."/>
            <person name="Ng V."/>
            <person name="Clum A."/>
            <person name="Ohm R."/>
            <person name="Martin F."/>
            <person name="Silar P."/>
            <person name="Natvig D."/>
            <person name="Lalanne C."/>
            <person name="Gautier V."/>
            <person name="Ament-Velasquez S.L."/>
            <person name="Kruys A."/>
            <person name="Hutchinson M.I."/>
            <person name="Powell A.J."/>
            <person name="Barry K."/>
            <person name="Miller A.N."/>
            <person name="Grigoriev I.V."/>
            <person name="Debuchy R."/>
            <person name="Gladieux P."/>
            <person name="Thoren M.H."/>
            <person name="Johannesson H."/>
        </authorList>
    </citation>
    <scope>NUCLEOTIDE SEQUENCE</scope>
    <source>
        <strain evidence="2">CBS 141.50</strain>
    </source>
</reference>
<organism evidence="2 3">
    <name type="scientific">Dichotomopilus funicola</name>
    <dbReference type="NCBI Taxonomy" id="1934379"/>
    <lineage>
        <taxon>Eukaryota</taxon>
        <taxon>Fungi</taxon>
        <taxon>Dikarya</taxon>
        <taxon>Ascomycota</taxon>
        <taxon>Pezizomycotina</taxon>
        <taxon>Sordariomycetes</taxon>
        <taxon>Sordariomycetidae</taxon>
        <taxon>Sordariales</taxon>
        <taxon>Chaetomiaceae</taxon>
        <taxon>Dichotomopilus</taxon>
    </lineage>
</organism>
<name>A0AAN6VBN5_9PEZI</name>
<dbReference type="Proteomes" id="UP001302676">
    <property type="component" value="Unassembled WGS sequence"/>
</dbReference>
<feature type="compositionally biased region" description="Basic and acidic residues" evidence="1">
    <location>
        <begin position="265"/>
        <end position="278"/>
    </location>
</feature>
<gene>
    <name evidence="2" type="ORF">C8A04DRAFT_24947</name>
</gene>
<evidence type="ECO:0000313" key="3">
    <source>
        <dbReference type="Proteomes" id="UP001302676"/>
    </source>
</evidence>
<feature type="region of interest" description="Disordered" evidence="1">
    <location>
        <begin position="184"/>
        <end position="297"/>
    </location>
</feature>
<evidence type="ECO:0000313" key="2">
    <source>
        <dbReference type="EMBL" id="KAK4147151.1"/>
    </source>
</evidence>
<accession>A0AAN6VBN5</accession>
<feature type="compositionally biased region" description="Acidic residues" evidence="1">
    <location>
        <begin position="198"/>
        <end position="216"/>
    </location>
</feature>
<evidence type="ECO:0000256" key="1">
    <source>
        <dbReference type="SAM" id="MobiDB-lite"/>
    </source>
</evidence>
<feature type="region of interest" description="Disordered" evidence="1">
    <location>
        <begin position="38"/>
        <end position="86"/>
    </location>
</feature>
<dbReference type="AlphaFoldDB" id="A0AAN6VBN5"/>